<gene>
    <name evidence="2" type="ORF">MNBD_GAMMA23-652</name>
</gene>
<dbReference type="InterPro" id="IPR008207">
    <property type="entry name" value="Sig_transdc_His_kin_Hpt_dom"/>
</dbReference>
<accession>A0A3B0ZWJ9</accession>
<evidence type="ECO:0000259" key="1">
    <source>
        <dbReference type="PROSITE" id="PS50894"/>
    </source>
</evidence>
<sequence>MPESNAIDSNTIASLKEIMGDAFSMLINTFTDDTGKLIHSLTELQQQNDLDVFTRNAHSIKSSSANVGALQLSAIAAVLEARGKNGDISNTSALIEKLSTEFSHACDELNALN</sequence>
<feature type="domain" description="HPt" evidence="1">
    <location>
        <begin position="19"/>
        <end position="112"/>
    </location>
</feature>
<proteinExistence type="predicted"/>
<reference evidence="2" key="1">
    <citation type="submission" date="2018-06" db="EMBL/GenBank/DDBJ databases">
        <authorList>
            <person name="Zhirakovskaya E."/>
        </authorList>
    </citation>
    <scope>NUCLEOTIDE SEQUENCE</scope>
</reference>
<dbReference type="Pfam" id="PF01627">
    <property type="entry name" value="Hpt"/>
    <property type="match status" value="1"/>
</dbReference>
<dbReference type="SMART" id="SM00073">
    <property type="entry name" value="HPT"/>
    <property type="match status" value="1"/>
</dbReference>
<dbReference type="PROSITE" id="PS50894">
    <property type="entry name" value="HPT"/>
    <property type="match status" value="1"/>
</dbReference>
<organism evidence="2">
    <name type="scientific">hydrothermal vent metagenome</name>
    <dbReference type="NCBI Taxonomy" id="652676"/>
    <lineage>
        <taxon>unclassified sequences</taxon>
        <taxon>metagenomes</taxon>
        <taxon>ecological metagenomes</taxon>
    </lineage>
</organism>
<name>A0A3B0ZWJ9_9ZZZZ</name>
<dbReference type="InterPro" id="IPR036641">
    <property type="entry name" value="HPT_dom_sf"/>
</dbReference>
<protein>
    <recommendedName>
        <fullName evidence="1">HPt domain-containing protein</fullName>
    </recommendedName>
</protein>
<dbReference type="Gene3D" id="1.20.120.160">
    <property type="entry name" value="HPT domain"/>
    <property type="match status" value="1"/>
</dbReference>
<dbReference type="GO" id="GO:0000160">
    <property type="term" value="P:phosphorelay signal transduction system"/>
    <property type="evidence" value="ECO:0007669"/>
    <property type="project" value="InterPro"/>
</dbReference>
<dbReference type="EMBL" id="UOFT01000034">
    <property type="protein sequence ID" value="VAW93610.1"/>
    <property type="molecule type" value="Genomic_DNA"/>
</dbReference>
<dbReference type="SUPFAM" id="SSF47226">
    <property type="entry name" value="Histidine-containing phosphotransfer domain, HPT domain"/>
    <property type="match status" value="1"/>
</dbReference>
<evidence type="ECO:0000313" key="2">
    <source>
        <dbReference type="EMBL" id="VAW93610.1"/>
    </source>
</evidence>
<dbReference type="AlphaFoldDB" id="A0A3B0ZWJ9"/>